<organism evidence="2 3">
    <name type="scientific">Streptosporangium lutulentum</name>
    <dbReference type="NCBI Taxonomy" id="1461250"/>
    <lineage>
        <taxon>Bacteria</taxon>
        <taxon>Bacillati</taxon>
        <taxon>Actinomycetota</taxon>
        <taxon>Actinomycetes</taxon>
        <taxon>Streptosporangiales</taxon>
        <taxon>Streptosporangiaceae</taxon>
        <taxon>Streptosporangium</taxon>
    </lineage>
</organism>
<dbReference type="EMBL" id="JAUSQU010000001">
    <property type="protein sequence ID" value="MDP9842372.1"/>
    <property type="molecule type" value="Genomic_DNA"/>
</dbReference>
<keyword evidence="1" id="KW-0472">Membrane</keyword>
<accession>A0ABT9Q6J1</accession>
<name>A0ABT9Q6J1_9ACTN</name>
<keyword evidence="3" id="KW-1185">Reference proteome</keyword>
<feature type="transmembrane region" description="Helical" evidence="1">
    <location>
        <begin position="66"/>
        <end position="86"/>
    </location>
</feature>
<feature type="transmembrane region" description="Helical" evidence="1">
    <location>
        <begin position="106"/>
        <end position="124"/>
    </location>
</feature>
<gene>
    <name evidence="2" type="ORF">J2853_001583</name>
</gene>
<evidence type="ECO:0008006" key="4">
    <source>
        <dbReference type="Google" id="ProtNLM"/>
    </source>
</evidence>
<sequence>MTSPTPPAGLTFRLARAAAFSAVCLGLSVTAHVLAGNQVSAPSAAGGLALAFLTALGASGRERTPAVIMPVLVGLQAVLHLLFSFAHATSHVEITGHVHSGLLPDLGMLVAHGWAAGLTSLWLARGEAALWAMLRRLDVRLRLLLVVCADPAYTAFLPSRTAEPAILRSAILRHAVSRRGPPGSVTAVSG</sequence>
<dbReference type="RefSeq" id="WP_307556281.1">
    <property type="nucleotide sequence ID" value="NZ_JAUSQU010000001.1"/>
</dbReference>
<evidence type="ECO:0000313" key="2">
    <source>
        <dbReference type="EMBL" id="MDP9842372.1"/>
    </source>
</evidence>
<protein>
    <recommendedName>
        <fullName evidence="4">MFS transporter</fullName>
    </recommendedName>
</protein>
<evidence type="ECO:0000313" key="3">
    <source>
        <dbReference type="Proteomes" id="UP001225356"/>
    </source>
</evidence>
<reference evidence="2 3" key="1">
    <citation type="submission" date="2023-07" db="EMBL/GenBank/DDBJ databases">
        <title>Sequencing the genomes of 1000 actinobacteria strains.</title>
        <authorList>
            <person name="Klenk H.-P."/>
        </authorList>
    </citation>
    <scope>NUCLEOTIDE SEQUENCE [LARGE SCALE GENOMIC DNA]</scope>
    <source>
        <strain evidence="2 3">DSM 46740</strain>
    </source>
</reference>
<evidence type="ECO:0000256" key="1">
    <source>
        <dbReference type="SAM" id="Phobius"/>
    </source>
</evidence>
<keyword evidence="1" id="KW-1133">Transmembrane helix</keyword>
<proteinExistence type="predicted"/>
<dbReference type="Proteomes" id="UP001225356">
    <property type="component" value="Unassembled WGS sequence"/>
</dbReference>
<keyword evidence="1" id="KW-0812">Transmembrane</keyword>
<feature type="transmembrane region" description="Helical" evidence="1">
    <location>
        <begin position="41"/>
        <end position="59"/>
    </location>
</feature>
<comment type="caution">
    <text evidence="2">The sequence shown here is derived from an EMBL/GenBank/DDBJ whole genome shotgun (WGS) entry which is preliminary data.</text>
</comment>